<dbReference type="EMBL" id="UINC01210239">
    <property type="protein sequence ID" value="SVE33613.1"/>
    <property type="molecule type" value="Genomic_DNA"/>
</dbReference>
<name>A0A383CNK0_9ZZZZ</name>
<organism evidence="1">
    <name type="scientific">marine metagenome</name>
    <dbReference type="NCBI Taxonomy" id="408172"/>
    <lineage>
        <taxon>unclassified sequences</taxon>
        <taxon>metagenomes</taxon>
        <taxon>ecological metagenomes</taxon>
    </lineage>
</organism>
<feature type="non-terminal residue" evidence="1">
    <location>
        <position position="62"/>
    </location>
</feature>
<reference evidence="1" key="1">
    <citation type="submission" date="2018-05" db="EMBL/GenBank/DDBJ databases">
        <authorList>
            <person name="Lanie J.A."/>
            <person name="Ng W.-L."/>
            <person name="Kazmierczak K.M."/>
            <person name="Andrzejewski T.M."/>
            <person name="Davidsen T.M."/>
            <person name="Wayne K.J."/>
            <person name="Tettelin H."/>
            <person name="Glass J.I."/>
            <person name="Rusch D."/>
            <person name="Podicherti R."/>
            <person name="Tsui H.-C.T."/>
            <person name="Winkler M.E."/>
        </authorList>
    </citation>
    <scope>NUCLEOTIDE SEQUENCE</scope>
</reference>
<gene>
    <name evidence="1" type="ORF">METZ01_LOCUS486467</name>
</gene>
<dbReference type="AlphaFoldDB" id="A0A383CNK0"/>
<accession>A0A383CNK0</accession>
<evidence type="ECO:0000313" key="1">
    <source>
        <dbReference type="EMBL" id="SVE33613.1"/>
    </source>
</evidence>
<sequence length="62" mass="6909">MHFMTIHLHWAMALLLFGMVASIAPRPVKAAEGPWRWSNPRPHGNSIRAIAKGDDFSIEVGD</sequence>
<protein>
    <submittedName>
        <fullName evidence="1">Uncharacterized protein</fullName>
    </submittedName>
</protein>
<proteinExistence type="predicted"/>